<protein>
    <submittedName>
        <fullName evidence="1">Uncharacterized protein</fullName>
    </submittedName>
</protein>
<sequence length="43" mass="4959">MSTQSLPLLDFLVSSVQFSVNNKDYRRDFHLFDAPSKLDNAKL</sequence>
<evidence type="ECO:0000313" key="1">
    <source>
        <dbReference type="EMBL" id="GAA0217247.1"/>
    </source>
</evidence>
<name>A0ABN0TB41_9FIRM</name>
<gene>
    <name evidence="1" type="ORF">GCM10008919_20550</name>
</gene>
<reference evidence="1 2" key="1">
    <citation type="journal article" date="2019" name="Int. J. Syst. Evol. Microbiol.">
        <title>The Global Catalogue of Microorganisms (GCM) 10K type strain sequencing project: providing services to taxonomists for standard genome sequencing and annotation.</title>
        <authorList>
            <consortium name="The Broad Institute Genomics Platform"/>
            <consortium name="The Broad Institute Genome Sequencing Center for Infectious Disease"/>
            <person name="Wu L."/>
            <person name="Ma J."/>
        </authorList>
    </citation>
    <scope>NUCLEOTIDE SEQUENCE [LARGE SCALE GENOMIC DNA]</scope>
    <source>
        <strain evidence="1 2">JCM 8542</strain>
    </source>
</reference>
<dbReference type="EMBL" id="BAAACR010000014">
    <property type="protein sequence ID" value="GAA0217247.1"/>
    <property type="molecule type" value="Genomic_DNA"/>
</dbReference>
<evidence type="ECO:0000313" key="2">
    <source>
        <dbReference type="Proteomes" id="UP001500399"/>
    </source>
</evidence>
<organism evidence="1 2">
    <name type="scientific">Selenomonas dianae</name>
    <dbReference type="NCBI Taxonomy" id="135079"/>
    <lineage>
        <taxon>Bacteria</taxon>
        <taxon>Bacillati</taxon>
        <taxon>Bacillota</taxon>
        <taxon>Negativicutes</taxon>
        <taxon>Selenomonadales</taxon>
        <taxon>Selenomonadaceae</taxon>
        <taxon>Selenomonas</taxon>
    </lineage>
</organism>
<keyword evidence="2" id="KW-1185">Reference proteome</keyword>
<comment type="caution">
    <text evidence="1">The sequence shown here is derived from an EMBL/GenBank/DDBJ whole genome shotgun (WGS) entry which is preliminary data.</text>
</comment>
<dbReference type="Proteomes" id="UP001500399">
    <property type="component" value="Unassembled WGS sequence"/>
</dbReference>
<accession>A0ABN0TB41</accession>
<proteinExistence type="predicted"/>